<reference evidence="1 2" key="1">
    <citation type="journal article" date="2013" name="Genome Announc.">
        <title>Genome Sequence of Novosphingobium lindaniclasticum LE124T, Isolated from a Hexachlorocyclohexane Dumpsite.</title>
        <authorList>
            <person name="Saxena A."/>
            <person name="Nayyar N."/>
            <person name="Sangwan N."/>
            <person name="Kumari R."/>
            <person name="Khurana J.P."/>
            <person name="Lal R."/>
        </authorList>
    </citation>
    <scope>NUCLEOTIDE SEQUENCE [LARGE SCALE GENOMIC DNA]</scope>
    <source>
        <strain evidence="1 2">LE124</strain>
    </source>
</reference>
<evidence type="ECO:0000313" key="1">
    <source>
        <dbReference type="EMBL" id="EQB13485.1"/>
    </source>
</evidence>
<gene>
    <name evidence="1" type="ORF">L284_14430</name>
</gene>
<name>T0INT6_9SPHN</name>
<organism evidence="1 2">
    <name type="scientific">Novosphingobium lindaniclasticum LE124</name>
    <dbReference type="NCBI Taxonomy" id="1096930"/>
    <lineage>
        <taxon>Bacteria</taxon>
        <taxon>Pseudomonadati</taxon>
        <taxon>Pseudomonadota</taxon>
        <taxon>Alphaproteobacteria</taxon>
        <taxon>Sphingomonadales</taxon>
        <taxon>Sphingomonadaceae</taxon>
        <taxon>Novosphingobium</taxon>
    </lineage>
</organism>
<protein>
    <submittedName>
        <fullName evidence="1">Uncharacterized protein</fullName>
    </submittedName>
</protein>
<sequence length="39" mass="4435">MDDLRRLDSTGEALKLDLPGIRISCVPLKHRIDSPIYAR</sequence>
<accession>T0INT6</accession>
<comment type="caution">
    <text evidence="1">The sequence shown here is derived from an EMBL/GenBank/DDBJ whole genome shotgun (WGS) entry which is preliminary data.</text>
</comment>
<dbReference type="Proteomes" id="UP000015527">
    <property type="component" value="Unassembled WGS sequence"/>
</dbReference>
<dbReference type="AlphaFoldDB" id="T0INT6"/>
<keyword evidence="2" id="KW-1185">Reference proteome</keyword>
<proteinExistence type="predicted"/>
<dbReference type="EMBL" id="ATHL01000089">
    <property type="protein sequence ID" value="EQB13485.1"/>
    <property type="molecule type" value="Genomic_DNA"/>
</dbReference>
<dbReference type="PATRIC" id="fig|1096930.3.peg.2872"/>
<evidence type="ECO:0000313" key="2">
    <source>
        <dbReference type="Proteomes" id="UP000015527"/>
    </source>
</evidence>